<reference evidence="1 2" key="1">
    <citation type="journal article" date="2016" name="Nat. Commun.">
        <title>Thousands of microbial genomes shed light on interconnected biogeochemical processes in an aquifer system.</title>
        <authorList>
            <person name="Anantharaman K."/>
            <person name="Brown C.T."/>
            <person name="Hug L.A."/>
            <person name="Sharon I."/>
            <person name="Castelle C.J."/>
            <person name="Probst A.J."/>
            <person name="Thomas B.C."/>
            <person name="Singh A."/>
            <person name="Wilkins M.J."/>
            <person name="Karaoz U."/>
            <person name="Brodie E.L."/>
            <person name="Williams K.H."/>
            <person name="Hubbard S.S."/>
            <person name="Banfield J.F."/>
        </authorList>
    </citation>
    <scope>NUCLEOTIDE SEQUENCE [LARGE SCALE GENOMIC DNA]</scope>
</reference>
<evidence type="ECO:0008006" key="3">
    <source>
        <dbReference type="Google" id="ProtNLM"/>
    </source>
</evidence>
<dbReference type="AlphaFoldDB" id="A0A1F5WEZ2"/>
<dbReference type="Proteomes" id="UP000178406">
    <property type="component" value="Unassembled WGS sequence"/>
</dbReference>
<evidence type="ECO:0000313" key="1">
    <source>
        <dbReference type="EMBL" id="OGF74154.1"/>
    </source>
</evidence>
<sequence length="169" mass="19325">MAKRNITIYLAGRFMKYRGYPDWRDYLVEKINEELEDIPLGQEVDIKFYDPRTDTPQGKGFAKFNDCDREGVLSSDIVFFFDIAPDNVQEDPGAVNEATIGIENSKIVIFCTEMSVIHPMFGNYCSGAISIGMDSGIEFIVTLVEHGIDSFEAYHQMVEKRKRLRLVYS</sequence>
<dbReference type="STRING" id="1798338.A3J56_03160"/>
<name>A0A1F5WEZ2_9BACT</name>
<evidence type="ECO:0000313" key="2">
    <source>
        <dbReference type="Proteomes" id="UP000178406"/>
    </source>
</evidence>
<dbReference type="EMBL" id="MFHQ01000029">
    <property type="protein sequence ID" value="OGF74154.1"/>
    <property type="molecule type" value="Genomic_DNA"/>
</dbReference>
<comment type="caution">
    <text evidence="1">The sequence shown here is derived from an EMBL/GenBank/DDBJ whole genome shotgun (WGS) entry which is preliminary data.</text>
</comment>
<protein>
    <recommendedName>
        <fullName evidence="3">Nucleoside 2-deoxyribosyltransferase</fullName>
    </recommendedName>
</protein>
<accession>A0A1F5WEZ2</accession>
<proteinExistence type="predicted"/>
<gene>
    <name evidence="1" type="ORF">A3J56_03160</name>
</gene>
<organism evidence="1 2">
    <name type="scientific">Candidatus Giovannonibacteria bacterium RIFCSPHIGHO2_02_FULL_46_20</name>
    <dbReference type="NCBI Taxonomy" id="1798338"/>
    <lineage>
        <taxon>Bacteria</taxon>
        <taxon>Candidatus Giovannoniibacteriota</taxon>
    </lineage>
</organism>